<dbReference type="CDD" id="cd00754">
    <property type="entry name" value="Ubl_MoaD"/>
    <property type="match status" value="1"/>
</dbReference>
<evidence type="ECO:0000256" key="6">
    <source>
        <dbReference type="ARBA" id="ARBA00022741"/>
    </source>
</evidence>
<evidence type="ECO:0000256" key="8">
    <source>
        <dbReference type="ARBA" id="ARBA00024200"/>
    </source>
</evidence>
<evidence type="ECO:0000256" key="3">
    <source>
        <dbReference type="ARBA" id="ARBA00011950"/>
    </source>
</evidence>
<dbReference type="HOGENOM" id="CLU_069141_1_0_0"/>
<protein>
    <recommendedName>
        <fullName evidence="4">Molybdopterin synthase catalytic subunit</fullName>
        <ecNumber evidence="3">2.8.1.12</ecNumber>
    </recommendedName>
    <alternativeName>
        <fullName evidence="13">MPT synthase subunit 2</fullName>
    </alternativeName>
    <alternativeName>
        <fullName evidence="11">Molybdenum cofactor biosynthesis protein E</fullName>
    </alternativeName>
    <alternativeName>
        <fullName evidence="9">Molybdopterin synthase sulfur carrier subunit</fullName>
    </alternativeName>
    <alternativeName>
        <fullName evidence="12">Molybdopterin-converting factor large subunit</fullName>
    </alternativeName>
    <alternativeName>
        <fullName evidence="14">Molybdopterin-converting factor subunit 2</fullName>
    </alternativeName>
</protein>
<evidence type="ECO:0000256" key="4">
    <source>
        <dbReference type="ARBA" id="ARBA00013858"/>
    </source>
</evidence>
<keyword evidence="17" id="KW-1185">Reference proteome</keyword>
<comment type="subunit">
    <text evidence="10">Heterotetramer of 2 MoaD subunits and 2 MoaE subunits. Also stable as homodimer. The enzyme changes between these two forms during catalysis.</text>
</comment>
<dbReference type="InterPro" id="IPR012675">
    <property type="entry name" value="Beta-grasp_dom_sf"/>
</dbReference>
<dbReference type="KEGG" id="tro:trd_1708"/>
<dbReference type="InterPro" id="IPR010038">
    <property type="entry name" value="MoaD_arc-typ"/>
</dbReference>
<dbReference type="AlphaFoldDB" id="B9L0Z7"/>
<dbReference type="InterPro" id="IPR036563">
    <property type="entry name" value="MoaE_sf"/>
</dbReference>
<dbReference type="Pfam" id="PF02391">
    <property type="entry name" value="MoaE"/>
    <property type="match status" value="1"/>
</dbReference>
<sequence>MRVTVRYFAIVRELLGRDREERDLPEGTTVGQLLAQLCESQPSLARLQRSMMVMVNRRYARPDQLLREGDEVALVPPVSGGSTPFSIGPEPLDPRRIEQLVADPRAGAVVLFIGTVRDHARGKRVLYLEYEAYAEAALETFAQIAEEIRQRWDVLGIAIAHRTGRVDIGEASVVIAVSSAHRAEAFEACRYAIERLKQVAPIWKKEVYEDGEIWIGSEALYQELFARRASEPSPPAE</sequence>
<evidence type="ECO:0000313" key="16">
    <source>
        <dbReference type="EMBL" id="ACM05214.1"/>
    </source>
</evidence>
<evidence type="ECO:0000256" key="10">
    <source>
        <dbReference type="ARBA" id="ARBA00026066"/>
    </source>
</evidence>
<dbReference type="Gene3D" id="3.10.20.30">
    <property type="match status" value="1"/>
</dbReference>
<dbReference type="OrthoDB" id="9803224at2"/>
<evidence type="ECO:0000256" key="11">
    <source>
        <dbReference type="ARBA" id="ARBA00029745"/>
    </source>
</evidence>
<dbReference type="FunFam" id="3.90.1170.40:FF:000003">
    <property type="entry name" value="Molybdopterin converting factor subunit 2"/>
    <property type="match status" value="1"/>
</dbReference>
<evidence type="ECO:0000256" key="14">
    <source>
        <dbReference type="ARBA" id="ARBA00032474"/>
    </source>
</evidence>
<dbReference type="InterPro" id="IPR016155">
    <property type="entry name" value="Mopterin_synth/thiamin_S_b"/>
</dbReference>
<keyword evidence="6" id="KW-0547">Nucleotide-binding</keyword>
<organism evidence="16 17">
    <name type="scientific">Thermomicrobium roseum (strain ATCC 27502 / DSM 5159 / P-2)</name>
    <dbReference type="NCBI Taxonomy" id="309801"/>
    <lineage>
        <taxon>Bacteria</taxon>
        <taxon>Pseudomonadati</taxon>
        <taxon>Thermomicrobiota</taxon>
        <taxon>Thermomicrobia</taxon>
        <taxon>Thermomicrobiales</taxon>
        <taxon>Thermomicrobiaceae</taxon>
        <taxon>Thermomicrobium</taxon>
    </lineage>
</organism>
<dbReference type="CDD" id="cd00756">
    <property type="entry name" value="MoaE"/>
    <property type="match status" value="1"/>
</dbReference>
<evidence type="ECO:0000256" key="1">
    <source>
        <dbReference type="ARBA" id="ARBA00005046"/>
    </source>
</evidence>
<comment type="similarity">
    <text evidence="2">Belongs to the MoaE family.</text>
</comment>
<dbReference type="GO" id="GO:0030366">
    <property type="term" value="F:molybdopterin synthase activity"/>
    <property type="evidence" value="ECO:0007669"/>
    <property type="project" value="UniProtKB-EC"/>
</dbReference>
<dbReference type="SUPFAM" id="SSF54690">
    <property type="entry name" value="Molybdopterin synthase subunit MoaE"/>
    <property type="match status" value="1"/>
</dbReference>
<dbReference type="eggNOG" id="COG1977">
    <property type="taxonomic scope" value="Bacteria"/>
</dbReference>
<dbReference type="InterPro" id="IPR003448">
    <property type="entry name" value="Mopterin_biosynth_MoaE"/>
</dbReference>
<dbReference type="eggNOG" id="COG0314">
    <property type="taxonomic scope" value="Bacteria"/>
</dbReference>
<dbReference type="SUPFAM" id="SSF54285">
    <property type="entry name" value="MoaD/ThiS"/>
    <property type="match status" value="1"/>
</dbReference>
<dbReference type="STRING" id="309801.trd_1708"/>
<gene>
    <name evidence="16" type="ordered locus">trd_1708</name>
</gene>
<dbReference type="Proteomes" id="UP000000447">
    <property type="component" value="Chromosome"/>
</dbReference>
<dbReference type="GO" id="GO:0006777">
    <property type="term" value="P:Mo-molybdopterin cofactor biosynthetic process"/>
    <property type="evidence" value="ECO:0007669"/>
    <property type="project" value="UniProtKB-KW"/>
</dbReference>
<evidence type="ECO:0000256" key="12">
    <source>
        <dbReference type="ARBA" id="ARBA00030407"/>
    </source>
</evidence>
<name>B9L0Z7_THERP</name>
<dbReference type="RefSeq" id="WP_015922650.1">
    <property type="nucleotide sequence ID" value="NC_011959.1"/>
</dbReference>
<dbReference type="InterPro" id="IPR003749">
    <property type="entry name" value="ThiS/MoaD-like"/>
</dbReference>
<accession>B9L0Z7</accession>
<dbReference type="GO" id="GO:0000166">
    <property type="term" value="F:nucleotide binding"/>
    <property type="evidence" value="ECO:0007669"/>
    <property type="project" value="UniProtKB-KW"/>
</dbReference>
<evidence type="ECO:0000256" key="9">
    <source>
        <dbReference type="ARBA" id="ARBA00024247"/>
    </source>
</evidence>
<evidence type="ECO:0000256" key="5">
    <source>
        <dbReference type="ARBA" id="ARBA00022679"/>
    </source>
</evidence>
<dbReference type="EMBL" id="CP001275">
    <property type="protein sequence ID" value="ACM05214.1"/>
    <property type="molecule type" value="Genomic_DNA"/>
</dbReference>
<proteinExistence type="inferred from homology"/>
<dbReference type="NCBIfam" id="TIGR01687">
    <property type="entry name" value="moaD_arch"/>
    <property type="match status" value="1"/>
</dbReference>
<dbReference type="EC" id="2.8.1.12" evidence="3"/>
<evidence type="ECO:0000256" key="15">
    <source>
        <dbReference type="ARBA" id="ARBA00049878"/>
    </source>
</evidence>
<keyword evidence="7" id="KW-0501">Molybdenum cofactor biosynthesis</keyword>
<dbReference type="Gene3D" id="3.90.1170.40">
    <property type="entry name" value="Molybdopterin biosynthesis MoaE subunit"/>
    <property type="match status" value="1"/>
</dbReference>
<dbReference type="PANTHER" id="PTHR23404">
    <property type="entry name" value="MOLYBDOPTERIN SYNTHASE RELATED"/>
    <property type="match status" value="1"/>
</dbReference>
<evidence type="ECO:0000256" key="2">
    <source>
        <dbReference type="ARBA" id="ARBA00005426"/>
    </source>
</evidence>
<comment type="similarity">
    <text evidence="8">Belongs to the MoaD family.</text>
</comment>
<dbReference type="Pfam" id="PF02597">
    <property type="entry name" value="ThiS"/>
    <property type="match status" value="1"/>
</dbReference>
<dbReference type="NCBIfam" id="TIGR01682">
    <property type="entry name" value="moaD"/>
    <property type="match status" value="1"/>
</dbReference>
<keyword evidence="5" id="KW-0808">Transferase</keyword>
<comment type="catalytic activity">
    <reaction evidence="15">
        <text>2 [molybdopterin-synthase sulfur-carrier protein]-C-terminal-Gly-aminoethanethioate + cyclic pyranopterin phosphate + H2O = molybdopterin + 2 [molybdopterin-synthase sulfur-carrier protein]-C-terminal Gly-Gly + 2 H(+)</text>
        <dbReference type="Rhea" id="RHEA:26333"/>
        <dbReference type="Rhea" id="RHEA-COMP:12202"/>
        <dbReference type="Rhea" id="RHEA-COMP:19907"/>
        <dbReference type="ChEBI" id="CHEBI:15377"/>
        <dbReference type="ChEBI" id="CHEBI:15378"/>
        <dbReference type="ChEBI" id="CHEBI:58698"/>
        <dbReference type="ChEBI" id="CHEBI:59648"/>
        <dbReference type="ChEBI" id="CHEBI:90778"/>
        <dbReference type="ChEBI" id="CHEBI:232372"/>
        <dbReference type="EC" id="2.8.1.12"/>
    </reaction>
</comment>
<reference evidence="16 17" key="1">
    <citation type="journal article" date="2009" name="PLoS ONE">
        <title>Complete genome sequence of the aerobic CO-oxidizing thermophile Thermomicrobium roseum.</title>
        <authorList>
            <person name="Wu D."/>
            <person name="Raymond J."/>
            <person name="Wu M."/>
            <person name="Chatterji S."/>
            <person name="Ren Q."/>
            <person name="Graham J.E."/>
            <person name="Bryant D.A."/>
            <person name="Robb F."/>
            <person name="Colman A."/>
            <person name="Tallon L.J."/>
            <person name="Badger J.H."/>
            <person name="Madupu R."/>
            <person name="Ward N.L."/>
            <person name="Eisen J.A."/>
        </authorList>
    </citation>
    <scope>NUCLEOTIDE SEQUENCE [LARGE SCALE GENOMIC DNA]</scope>
    <source>
        <strain evidence="17">ATCC 27502 / DSM 5159 / P-2</strain>
    </source>
</reference>
<dbReference type="FunFam" id="3.10.20.30:FF:000010">
    <property type="entry name" value="Molybdopterin synthase sulfur carrier subunit"/>
    <property type="match status" value="1"/>
</dbReference>
<evidence type="ECO:0000256" key="13">
    <source>
        <dbReference type="ARBA" id="ARBA00030781"/>
    </source>
</evidence>
<comment type="pathway">
    <text evidence="1">Cofactor biosynthesis; molybdopterin biosynthesis.</text>
</comment>
<evidence type="ECO:0000313" key="17">
    <source>
        <dbReference type="Proteomes" id="UP000000447"/>
    </source>
</evidence>
<evidence type="ECO:0000256" key="7">
    <source>
        <dbReference type="ARBA" id="ARBA00023150"/>
    </source>
</evidence>